<sequence>MTGIERRGRKESELGAEGIGNSEREGDNDNRINSGDEAFPVLMPRDVAVVWTPPSRAAISLVDVLLISTRITTPCLTRCAVKRDLSRARPTVSLLPSDPVPPCHRLQVGVWVCHGLQSCDGGPASCPGTQHSTARLRSANSNVSVPDNSRVGSNTVGLHCGELSQMKDPRGETLAVSGDVNYYKMKLKPRVFCGHFDRGSFSHQVDCGCANQLVPVGFCSIILCSTRPVGGVGTKLRSYLPTNCPTACQSVRFS</sequence>
<evidence type="ECO:0000313" key="2">
    <source>
        <dbReference type="EMBL" id="KAK3760624.1"/>
    </source>
</evidence>
<organism evidence="2 3">
    <name type="scientific">Elysia crispata</name>
    <name type="common">lettuce slug</name>
    <dbReference type="NCBI Taxonomy" id="231223"/>
    <lineage>
        <taxon>Eukaryota</taxon>
        <taxon>Metazoa</taxon>
        <taxon>Spiralia</taxon>
        <taxon>Lophotrochozoa</taxon>
        <taxon>Mollusca</taxon>
        <taxon>Gastropoda</taxon>
        <taxon>Heterobranchia</taxon>
        <taxon>Euthyneura</taxon>
        <taxon>Panpulmonata</taxon>
        <taxon>Sacoglossa</taxon>
        <taxon>Placobranchoidea</taxon>
        <taxon>Plakobranchidae</taxon>
        <taxon>Elysia</taxon>
    </lineage>
</organism>
<reference evidence="2" key="1">
    <citation type="journal article" date="2023" name="G3 (Bethesda)">
        <title>A reference genome for the long-term kleptoplast-retaining sea slug Elysia crispata morphotype clarki.</title>
        <authorList>
            <person name="Eastman K.E."/>
            <person name="Pendleton A.L."/>
            <person name="Shaikh M.A."/>
            <person name="Suttiyut T."/>
            <person name="Ogas R."/>
            <person name="Tomko P."/>
            <person name="Gavelis G."/>
            <person name="Widhalm J.R."/>
            <person name="Wisecaver J.H."/>
        </authorList>
    </citation>
    <scope>NUCLEOTIDE SEQUENCE</scope>
    <source>
        <strain evidence="2">ECLA1</strain>
    </source>
</reference>
<dbReference type="AlphaFoldDB" id="A0AAE0Z0E6"/>
<comment type="caution">
    <text evidence="2">The sequence shown here is derived from an EMBL/GenBank/DDBJ whole genome shotgun (WGS) entry which is preliminary data.</text>
</comment>
<feature type="compositionally biased region" description="Basic and acidic residues" evidence="1">
    <location>
        <begin position="1"/>
        <end position="13"/>
    </location>
</feature>
<dbReference type="EMBL" id="JAWDGP010004969">
    <property type="protein sequence ID" value="KAK3760624.1"/>
    <property type="molecule type" value="Genomic_DNA"/>
</dbReference>
<evidence type="ECO:0000313" key="3">
    <source>
        <dbReference type="Proteomes" id="UP001283361"/>
    </source>
</evidence>
<dbReference type="Proteomes" id="UP001283361">
    <property type="component" value="Unassembled WGS sequence"/>
</dbReference>
<evidence type="ECO:0000256" key="1">
    <source>
        <dbReference type="SAM" id="MobiDB-lite"/>
    </source>
</evidence>
<protein>
    <submittedName>
        <fullName evidence="2">Uncharacterized protein</fullName>
    </submittedName>
</protein>
<gene>
    <name evidence="2" type="ORF">RRG08_058622</name>
</gene>
<proteinExistence type="predicted"/>
<keyword evidence="3" id="KW-1185">Reference proteome</keyword>
<name>A0AAE0Z0E6_9GAST</name>
<feature type="region of interest" description="Disordered" evidence="1">
    <location>
        <begin position="1"/>
        <end position="37"/>
    </location>
</feature>
<accession>A0AAE0Z0E6</accession>